<gene>
    <name evidence="21" type="ORF">AaE_004561</name>
</gene>
<evidence type="ECO:0000256" key="7">
    <source>
        <dbReference type="ARBA" id="ARBA00023017"/>
    </source>
</evidence>
<dbReference type="InterPro" id="IPR041658">
    <property type="entry name" value="AAA_lid_11"/>
</dbReference>
<evidence type="ECO:0000259" key="18">
    <source>
        <dbReference type="Pfam" id="PF12781"/>
    </source>
</evidence>
<dbReference type="GO" id="GO:0007018">
    <property type="term" value="P:microtubule-based movement"/>
    <property type="evidence" value="ECO:0007669"/>
    <property type="project" value="InterPro"/>
</dbReference>
<feature type="domain" description="Dynein heavy chain C-terminal" evidence="20">
    <location>
        <begin position="1423"/>
        <end position="1754"/>
    </location>
</feature>
<dbReference type="GO" id="GO:0030286">
    <property type="term" value="C:dynein complex"/>
    <property type="evidence" value="ECO:0007669"/>
    <property type="project" value="UniProtKB-KW"/>
</dbReference>
<evidence type="ECO:0000256" key="8">
    <source>
        <dbReference type="ARBA" id="ARBA00023054"/>
    </source>
</evidence>
<keyword evidence="5" id="KW-0547">Nucleotide-binding</keyword>
<dbReference type="Gene3D" id="1.10.8.720">
    <property type="entry name" value="Region D6 of dynein motor"/>
    <property type="match status" value="1"/>
</dbReference>
<dbReference type="Pfam" id="PF12781">
    <property type="entry name" value="AAA_9"/>
    <property type="match status" value="1"/>
</dbReference>
<evidence type="ECO:0000259" key="19">
    <source>
        <dbReference type="Pfam" id="PF18198"/>
    </source>
</evidence>
<comment type="subcellular location">
    <subcellularLocation>
        <location evidence="1">Cytoplasm</location>
        <location evidence="1">Cytoskeleton</location>
        <location evidence="1">Cilium axoneme</location>
    </subcellularLocation>
</comment>
<keyword evidence="2" id="KW-0963">Cytoplasm</keyword>
<evidence type="ECO:0000256" key="12">
    <source>
        <dbReference type="ARBA" id="ARBA00023273"/>
    </source>
</evidence>
<evidence type="ECO:0000256" key="14">
    <source>
        <dbReference type="SAM" id="MobiDB-lite"/>
    </source>
</evidence>
<dbReference type="FunFam" id="3.40.50.300:FF:000049">
    <property type="entry name" value="Dynein, axonemal, heavy chain 5"/>
    <property type="match status" value="1"/>
</dbReference>
<evidence type="ECO:0000313" key="22">
    <source>
        <dbReference type="Proteomes" id="UP000469452"/>
    </source>
</evidence>
<evidence type="ECO:0000256" key="9">
    <source>
        <dbReference type="ARBA" id="ARBA00023069"/>
    </source>
</evidence>
<evidence type="ECO:0000256" key="1">
    <source>
        <dbReference type="ARBA" id="ARBA00004430"/>
    </source>
</evidence>
<dbReference type="PANTHER" id="PTHR45703">
    <property type="entry name" value="DYNEIN HEAVY CHAIN"/>
    <property type="match status" value="1"/>
</dbReference>
<feature type="domain" description="Dynein heavy chain AAA module D4" evidence="17">
    <location>
        <begin position="15"/>
        <end position="195"/>
    </location>
</feature>
<dbReference type="InterPro" id="IPR035706">
    <property type="entry name" value="AAA_9"/>
</dbReference>
<dbReference type="GO" id="GO:0051959">
    <property type="term" value="F:dynein light intermediate chain binding"/>
    <property type="evidence" value="ECO:0007669"/>
    <property type="project" value="InterPro"/>
</dbReference>
<evidence type="ECO:0000256" key="6">
    <source>
        <dbReference type="ARBA" id="ARBA00022840"/>
    </source>
</evidence>
<evidence type="ECO:0000259" key="16">
    <source>
        <dbReference type="Pfam" id="PF12777"/>
    </source>
</evidence>
<dbReference type="Pfam" id="PF18199">
    <property type="entry name" value="Dynein_C"/>
    <property type="match status" value="1"/>
</dbReference>
<evidence type="ECO:0000256" key="3">
    <source>
        <dbReference type="ARBA" id="ARBA00022701"/>
    </source>
</evidence>
<keyword evidence="11" id="KW-0206">Cytoskeleton</keyword>
<dbReference type="Gene3D" id="1.20.1270.280">
    <property type="match status" value="1"/>
</dbReference>
<keyword evidence="3" id="KW-0493">Microtubule</keyword>
<dbReference type="Pfam" id="PF12780">
    <property type="entry name" value="AAA_8"/>
    <property type="match status" value="1"/>
</dbReference>
<comment type="caution">
    <text evidence="21">The sequence shown here is derived from an EMBL/GenBank/DDBJ whole genome shotgun (WGS) entry which is preliminary data.</text>
</comment>
<proteinExistence type="predicted"/>
<feature type="domain" description="Dynein heavy chain region D6 P-loop" evidence="15">
    <location>
        <begin position="1123"/>
        <end position="1245"/>
    </location>
</feature>
<dbReference type="Pfam" id="PF18198">
    <property type="entry name" value="AAA_lid_11"/>
    <property type="match status" value="1"/>
</dbReference>
<evidence type="ECO:0000256" key="10">
    <source>
        <dbReference type="ARBA" id="ARBA00023175"/>
    </source>
</evidence>
<dbReference type="PANTHER" id="PTHR45703:SF8">
    <property type="entry name" value="DYNEINS HEAVY CHAIN"/>
    <property type="match status" value="1"/>
</dbReference>
<evidence type="ECO:0000259" key="20">
    <source>
        <dbReference type="Pfam" id="PF18199"/>
    </source>
</evidence>
<keyword evidence="7" id="KW-0243">Dynein</keyword>
<evidence type="ECO:0008006" key="23">
    <source>
        <dbReference type="Google" id="ProtNLM"/>
    </source>
</evidence>
<dbReference type="Gene3D" id="3.40.50.300">
    <property type="entry name" value="P-loop containing nucleotide triphosphate hydrolases"/>
    <property type="match status" value="3"/>
</dbReference>
<feature type="coiled-coil region" evidence="13">
    <location>
        <begin position="480"/>
        <end position="514"/>
    </location>
</feature>
<feature type="compositionally biased region" description="Low complexity" evidence="14">
    <location>
        <begin position="914"/>
        <end position="930"/>
    </location>
</feature>
<dbReference type="InterPro" id="IPR004273">
    <property type="entry name" value="Dynein_heavy_D6_P-loop"/>
</dbReference>
<feature type="domain" description="Dynein heavy chain AAA lid" evidence="19">
    <location>
        <begin position="1278"/>
        <end position="1415"/>
    </location>
</feature>
<protein>
    <recommendedName>
        <fullName evidence="23">Dynein heavy chain</fullName>
    </recommendedName>
</protein>
<name>A0A6A5AAA4_APHAT</name>
<dbReference type="VEuPathDB" id="FungiDB:H257_10234"/>
<dbReference type="InterPro" id="IPR042219">
    <property type="entry name" value="AAA_lid_11_sf"/>
</dbReference>
<dbReference type="GO" id="GO:0005930">
    <property type="term" value="C:axoneme"/>
    <property type="evidence" value="ECO:0007669"/>
    <property type="project" value="UniProtKB-SubCell"/>
</dbReference>
<feature type="domain" description="Dynein heavy chain ATP-binding dynein motor region" evidence="18">
    <location>
        <begin position="609"/>
        <end position="840"/>
    </location>
</feature>
<keyword evidence="8 13" id="KW-0175">Coiled coil</keyword>
<sequence>MYFVIVDQLSRSEDKGGVVFLLTDSQITNEKFLIYLNDLLASGDIPDLFAMEDMDNIVNMVPTVCVMAGSKDRKEIIKFFQGEIRKRLHLCLCFSPVGDDFRSRARKFPALVNCTVIDWFQPWPKEALLSVGKEKLKEISDLLGSDDSRTGIENFMPFSFVSVNQCAERFFQVERRYVYTTPKSYLELLQLYKNILKKKVKEYAGAIERLEKGLQKLKDTGDTVARLEVELKVKLEQAEDKKAVASGIAETVNKEKAKVEVESKKASEEAAKCAVIQAEVTEKQRSTLEDLAKAEPAVQQAMEALDSLNKKDLGECKTMSKPPTGVDDVFGATMVLLAGVHPNIVITKQGKVKDFKWDACKKQVLGNIPEYIEYLQKFKDIVDAGQVPTTNWKEVREFLEKEHFKPDIIATKNKAAAGLCSWVVNIVMYYDILITVEPKRMALAAANLELESANKRLGEVTSLVAEPRTPTLTPICMYIYADLQSKLDKLMEEAAAAEKEKEDAVNSVEQGNRKMKLAGTLTKDLGSENVRWGINVLQLQKEKDLLVGDCLLASAFISYIGPFTKPFRDELINKHWVPYLRKAANGNSIAMSEESNPVYILTNDAEIAEWNTQKLPADRVSTENGAIVVNTVAMGPIYTNMLGIGRRPLIIDPQLQAIAWIREKEAPFNLQIVRMGQKFWIEKLKSAIGTKTAFLIENLGEKIDAILAPVIQRSTSKRGNRVEIVIGDASVPYCEEFRLYLHTKLGNPHYPPEIQAECTMVNFTVTNLGLEDQLLNLVVSKERSDLAIKREKLIQQQNQGKIELKKLEDIILQYLAEADDDITSNQPLIAILSDTKYKAQMTQTNMEAAKKTQDSVNVTSEKYRSIAARGSLLFFLMNDLSKVHSYYIYSLAAFQKVFLQGIYNLPVVKDVDDAPPADGEVPAEAPAPEGGAPPPSDDPSNDLTDEDITNRCKALIISITTCVFDYIRRGLFERDKLTVATMLCLKILVRDQVLTDVEIETFLLGKAVADVGNMGVLAEWLPVACYAKLKALESMKVFHNLGDIMQNEPDEWRKWFAAEDAEIAKLPGDFSKLSSFSKIILLRALRPDRVTNALRTFILESLGEQYVSQPPFDMVKTFEETNPAIPIFFVLFPGVDPTPWVENLGRTKGVSVENDNFINISMGQGQEQHAGDCLKKLATKGGWIILQNVHLMQSWLPQLERQLEEIVGEGPHEMFRCFISAEPPPILLPLELNVPESLMQSCIKVANEAPSDIQSNLRRAWATFGDDKVQASTKPTEFKACLFSLCWFHAIVLGRRRFGQQGWSRAYSFNTGDLTICGNVLMSYLDNNDQVPWDDLRYIFGEIMYGGHITDSWDRRTNNTYLTVLLNPGLLSGMELGPGFKSPNPAEFSFQDYAQYIEKNMVAENPMLFGLHPNAEIGYLTSTCETLCYAIVSIGGGGGGSGGGGMDKTSMLKASIDDFEARTPEFFSMLDLQDIAAPRLTADHGPFVVVAMQECDRMNVLLDELRKSLADLKKGLNGQLNMSQSMEDLATAIGLNEVPGRNPFSQCKWERKAWPSKKTLSGWFVDMIKRHQQLQTWSVDFVTPFALWLPGLFNPTAYTTACLQVTSRRKMMPLNKMTVETHMTTFAGVEAANYYPDDGVFVYGLFIEGARWSTLDEITNRYKVGTSPTTECGGVIMDSNPKELLWMMPVVYVKAVETKPLWEPTSVGYLRHDPLMYECPVYLTRFRGPTYVLLATLPTDCGREKWVLRGVAVLFQDDN</sequence>
<dbReference type="Gene3D" id="1.20.920.20">
    <property type="match status" value="1"/>
</dbReference>
<reference evidence="21 22" key="1">
    <citation type="submission" date="2019-06" db="EMBL/GenBank/DDBJ databases">
        <title>Genomics analysis of Aphanomyces spp. identifies a new class of oomycete effector associated with host adaptation.</title>
        <authorList>
            <person name="Gaulin E."/>
        </authorList>
    </citation>
    <scope>NUCLEOTIDE SEQUENCE [LARGE SCALE GENOMIC DNA]</scope>
    <source>
        <strain evidence="21 22">E</strain>
    </source>
</reference>
<dbReference type="SUPFAM" id="SSF52540">
    <property type="entry name" value="P-loop containing nucleoside triphosphate hydrolases"/>
    <property type="match status" value="1"/>
</dbReference>
<feature type="coiled-coil region" evidence="13">
    <location>
        <begin position="193"/>
        <end position="220"/>
    </location>
</feature>
<dbReference type="InterPro" id="IPR026983">
    <property type="entry name" value="DHC"/>
</dbReference>
<keyword evidence="4" id="KW-0677">Repeat</keyword>
<dbReference type="GO" id="GO:0045505">
    <property type="term" value="F:dynein intermediate chain binding"/>
    <property type="evidence" value="ECO:0007669"/>
    <property type="project" value="InterPro"/>
</dbReference>
<dbReference type="Gene3D" id="6.10.140.1060">
    <property type="match status" value="1"/>
</dbReference>
<dbReference type="Pfam" id="PF12777">
    <property type="entry name" value="MT"/>
    <property type="match status" value="1"/>
</dbReference>
<accession>A0A6A5AAA4</accession>
<evidence type="ECO:0000313" key="21">
    <source>
        <dbReference type="EMBL" id="KAF0756621.1"/>
    </source>
</evidence>
<dbReference type="Proteomes" id="UP000469452">
    <property type="component" value="Unassembled WGS sequence"/>
</dbReference>
<keyword evidence="12" id="KW-0966">Cell projection</keyword>
<keyword evidence="10" id="KW-0505">Motor protein</keyword>
<dbReference type="Pfam" id="PF03028">
    <property type="entry name" value="Dynein_heavy"/>
    <property type="match status" value="1"/>
</dbReference>
<dbReference type="FunFam" id="1.10.8.720:FF:000002">
    <property type="entry name" value="Dynein heavy chain 9, axonemal"/>
    <property type="match status" value="1"/>
</dbReference>
<dbReference type="EMBL" id="VJMI01010198">
    <property type="protein sequence ID" value="KAF0756621.1"/>
    <property type="molecule type" value="Genomic_DNA"/>
</dbReference>
<feature type="region of interest" description="Disordered" evidence="14">
    <location>
        <begin position="914"/>
        <end position="944"/>
    </location>
</feature>
<feature type="domain" description="Dynein heavy chain coiled coil stalk" evidence="16">
    <location>
        <begin position="208"/>
        <end position="580"/>
    </location>
</feature>
<evidence type="ECO:0000259" key="17">
    <source>
        <dbReference type="Pfam" id="PF12780"/>
    </source>
</evidence>
<dbReference type="InterPro" id="IPR024317">
    <property type="entry name" value="Dynein_heavy_chain_D4_dom"/>
</dbReference>
<dbReference type="Gene3D" id="3.10.490.20">
    <property type="match status" value="1"/>
</dbReference>
<dbReference type="GO" id="GO:0005524">
    <property type="term" value="F:ATP binding"/>
    <property type="evidence" value="ECO:0007669"/>
    <property type="project" value="UniProtKB-KW"/>
</dbReference>
<dbReference type="GO" id="GO:0008569">
    <property type="term" value="F:minus-end-directed microtubule motor activity"/>
    <property type="evidence" value="ECO:0007669"/>
    <property type="project" value="InterPro"/>
</dbReference>
<keyword evidence="9" id="KW-0969">Cilium</keyword>
<dbReference type="GO" id="GO:0005874">
    <property type="term" value="C:microtubule"/>
    <property type="evidence" value="ECO:0007669"/>
    <property type="project" value="UniProtKB-KW"/>
</dbReference>
<evidence type="ECO:0000256" key="13">
    <source>
        <dbReference type="SAM" id="Coils"/>
    </source>
</evidence>
<dbReference type="Gene3D" id="1.10.8.1220">
    <property type="match status" value="1"/>
</dbReference>
<dbReference type="InterPro" id="IPR043160">
    <property type="entry name" value="Dynein_C_barrel"/>
</dbReference>
<evidence type="ECO:0000256" key="11">
    <source>
        <dbReference type="ARBA" id="ARBA00023212"/>
    </source>
</evidence>
<dbReference type="InterPro" id="IPR024743">
    <property type="entry name" value="Dynein_HC_stalk"/>
</dbReference>
<evidence type="ECO:0000256" key="2">
    <source>
        <dbReference type="ARBA" id="ARBA00022490"/>
    </source>
</evidence>
<dbReference type="InterPro" id="IPR027417">
    <property type="entry name" value="P-loop_NTPase"/>
</dbReference>
<evidence type="ECO:0000256" key="5">
    <source>
        <dbReference type="ARBA" id="ARBA00022741"/>
    </source>
</evidence>
<keyword evidence="6" id="KW-0067">ATP-binding</keyword>
<organism evidence="21 22">
    <name type="scientific">Aphanomyces astaci</name>
    <name type="common">Crayfish plague agent</name>
    <dbReference type="NCBI Taxonomy" id="112090"/>
    <lineage>
        <taxon>Eukaryota</taxon>
        <taxon>Sar</taxon>
        <taxon>Stramenopiles</taxon>
        <taxon>Oomycota</taxon>
        <taxon>Saprolegniomycetes</taxon>
        <taxon>Saprolegniales</taxon>
        <taxon>Verrucalvaceae</taxon>
        <taxon>Aphanomyces</taxon>
    </lineage>
</organism>
<evidence type="ECO:0000259" key="15">
    <source>
        <dbReference type="Pfam" id="PF03028"/>
    </source>
</evidence>
<evidence type="ECO:0000256" key="4">
    <source>
        <dbReference type="ARBA" id="ARBA00022737"/>
    </source>
</evidence>
<dbReference type="InterPro" id="IPR041228">
    <property type="entry name" value="Dynein_C"/>
</dbReference>